<name>A0A1G6SMC2_9BACT</name>
<evidence type="ECO:0000313" key="2">
    <source>
        <dbReference type="Proteomes" id="UP000199452"/>
    </source>
</evidence>
<evidence type="ECO:0000313" key="1">
    <source>
        <dbReference type="EMBL" id="SDD18072.1"/>
    </source>
</evidence>
<dbReference type="NCBIfam" id="TIGR03523">
    <property type="entry name" value="GldN"/>
    <property type="match status" value="1"/>
</dbReference>
<protein>
    <submittedName>
        <fullName evidence="1">Protein involved in gliding motility GldN</fullName>
    </submittedName>
</protein>
<dbReference type="Proteomes" id="UP000199452">
    <property type="component" value="Unassembled WGS sequence"/>
</dbReference>
<dbReference type="AlphaFoldDB" id="A0A1G6SMC2"/>
<keyword evidence="2" id="KW-1185">Reference proteome</keyword>
<accession>A0A1G6SMC2</accession>
<dbReference type="EMBL" id="FMYP01000097">
    <property type="protein sequence ID" value="SDD18072.1"/>
    <property type="molecule type" value="Genomic_DNA"/>
</dbReference>
<sequence length="294" mass="34140">MRRCLHYLVGIISLASLGLSANSQPIKKESLVKDGIYVKETIKEREPVPYPSLREGDVMWSKRIWRVIDLREKLNLPLYFPTEEMQDRKSLIQTLYSAINKGELTAYDGEDDEFTSTISPTECEGKIGGGMVQIGQNEDGSPKMQYSDPKWGEIKELLVKEEWYFDKKYSTMQCRIIGICPIRVYLKTTTTADQAQDDVAEGEITKVKTFWIYFPEVRKVLANTSVYSEHNDAQRISFDDLFFLRRFASYIIREGNVYNNRTISTYTLGGIPNMVESDRIREDIFNEEHDLWEF</sequence>
<dbReference type="Pfam" id="PF19841">
    <property type="entry name" value="GldN"/>
    <property type="match status" value="1"/>
</dbReference>
<proteinExistence type="predicted"/>
<dbReference type="STRING" id="1640674.SAMN05216323_10976"/>
<gene>
    <name evidence="1" type="ORF">SAMN05216323_10976</name>
</gene>
<reference evidence="1 2" key="1">
    <citation type="submission" date="2016-09" db="EMBL/GenBank/DDBJ databases">
        <authorList>
            <person name="Capua I."/>
            <person name="De Benedictis P."/>
            <person name="Joannis T."/>
            <person name="Lombin L.H."/>
            <person name="Cattoli G."/>
        </authorList>
    </citation>
    <scope>NUCLEOTIDE SEQUENCE [LARGE SCALE GENOMIC DNA]</scope>
    <source>
        <strain evidence="1 2">A7P-90m</strain>
    </source>
</reference>
<organism evidence="1 2">
    <name type="scientific">Williamwhitmania taraxaci</name>
    <dbReference type="NCBI Taxonomy" id="1640674"/>
    <lineage>
        <taxon>Bacteria</taxon>
        <taxon>Pseudomonadati</taxon>
        <taxon>Bacteroidota</taxon>
        <taxon>Bacteroidia</taxon>
        <taxon>Bacteroidales</taxon>
        <taxon>Williamwhitmaniaceae</taxon>
        <taxon>Williamwhitmania</taxon>
    </lineage>
</organism>
<dbReference type="InterPro" id="IPR019847">
    <property type="entry name" value="Gliding_motility_assoc_GldN"/>
</dbReference>
<dbReference type="RefSeq" id="WP_170830176.1">
    <property type="nucleotide sequence ID" value="NZ_FMYP01000097.1"/>
</dbReference>